<dbReference type="OrthoDB" id="3261031at2759"/>
<accession>A0A397W9E9</accession>
<evidence type="ECO:0000313" key="2">
    <source>
        <dbReference type="EMBL" id="RIB30317.1"/>
    </source>
</evidence>
<feature type="non-terminal residue" evidence="2">
    <location>
        <position position="1"/>
    </location>
</feature>
<dbReference type="EMBL" id="QKWP01000015">
    <property type="protein sequence ID" value="RIB30317.1"/>
    <property type="molecule type" value="Genomic_DNA"/>
</dbReference>
<comment type="caution">
    <text evidence="2">The sequence shown here is derived from an EMBL/GenBank/DDBJ whole genome shotgun (WGS) entry which is preliminary data.</text>
</comment>
<dbReference type="AlphaFoldDB" id="A0A397W9E9"/>
<name>A0A397W9E9_9GLOM</name>
<protein>
    <submittedName>
        <fullName evidence="2">Uncharacterized protein</fullName>
    </submittedName>
</protein>
<organism evidence="2 3">
    <name type="scientific">Gigaspora rosea</name>
    <dbReference type="NCBI Taxonomy" id="44941"/>
    <lineage>
        <taxon>Eukaryota</taxon>
        <taxon>Fungi</taxon>
        <taxon>Fungi incertae sedis</taxon>
        <taxon>Mucoromycota</taxon>
        <taxon>Glomeromycotina</taxon>
        <taxon>Glomeromycetes</taxon>
        <taxon>Diversisporales</taxon>
        <taxon>Gigasporaceae</taxon>
        <taxon>Gigaspora</taxon>
    </lineage>
</organism>
<sequence>TFIQNNDNETSLQIKNNNSSKGSNACSNCNETSHNIWRCTALCKLYKKEGNTYVRCSYSN</sequence>
<keyword evidence="3" id="KW-1185">Reference proteome</keyword>
<proteinExistence type="predicted"/>
<reference evidence="2 3" key="1">
    <citation type="submission" date="2018-06" db="EMBL/GenBank/DDBJ databases">
        <title>Comparative genomics reveals the genomic features of Rhizophagus irregularis, R. cerebriforme, R. diaphanum and Gigaspora rosea, and their symbiotic lifestyle signature.</title>
        <authorList>
            <person name="Morin E."/>
            <person name="San Clemente H."/>
            <person name="Chen E.C.H."/>
            <person name="De La Providencia I."/>
            <person name="Hainaut M."/>
            <person name="Kuo A."/>
            <person name="Kohler A."/>
            <person name="Murat C."/>
            <person name="Tang N."/>
            <person name="Roy S."/>
            <person name="Loubradou J."/>
            <person name="Henrissat B."/>
            <person name="Grigoriev I.V."/>
            <person name="Corradi N."/>
            <person name="Roux C."/>
            <person name="Martin F.M."/>
        </authorList>
    </citation>
    <scope>NUCLEOTIDE SEQUENCE [LARGE SCALE GENOMIC DNA]</scope>
    <source>
        <strain evidence="2 3">DAOM 194757</strain>
    </source>
</reference>
<dbReference type="Proteomes" id="UP000266673">
    <property type="component" value="Unassembled WGS sequence"/>
</dbReference>
<evidence type="ECO:0000256" key="1">
    <source>
        <dbReference type="SAM" id="MobiDB-lite"/>
    </source>
</evidence>
<feature type="region of interest" description="Disordered" evidence="1">
    <location>
        <begin position="1"/>
        <end position="23"/>
    </location>
</feature>
<evidence type="ECO:0000313" key="3">
    <source>
        <dbReference type="Proteomes" id="UP000266673"/>
    </source>
</evidence>
<gene>
    <name evidence="2" type="ORF">C2G38_2054050</name>
</gene>